<dbReference type="STRING" id="465721.ACG33_14300"/>
<dbReference type="RefSeq" id="WP_066922190.1">
    <property type="nucleotide sequence ID" value="NZ_CP011971.1"/>
</dbReference>
<organism evidence="6 7">
    <name type="scientific">Steroidobacter denitrificans</name>
    <dbReference type="NCBI Taxonomy" id="465721"/>
    <lineage>
        <taxon>Bacteria</taxon>
        <taxon>Pseudomonadati</taxon>
        <taxon>Pseudomonadota</taxon>
        <taxon>Gammaproteobacteria</taxon>
        <taxon>Steroidobacterales</taxon>
        <taxon>Steroidobacteraceae</taxon>
        <taxon>Steroidobacter</taxon>
    </lineage>
</organism>
<proteinExistence type="inferred from homology"/>
<dbReference type="Proteomes" id="UP000070250">
    <property type="component" value="Chromosome"/>
</dbReference>
<accession>A0A127FCV9</accession>
<dbReference type="Gene3D" id="1.50.10.20">
    <property type="match status" value="1"/>
</dbReference>
<dbReference type="Pfam" id="PF11974">
    <property type="entry name" value="bMG3"/>
    <property type="match status" value="1"/>
</dbReference>
<dbReference type="PATRIC" id="fig|465721.4.peg.3057"/>
<dbReference type="InterPro" id="IPR011625">
    <property type="entry name" value="A2M_N_BRD"/>
</dbReference>
<evidence type="ECO:0000313" key="7">
    <source>
        <dbReference type="Proteomes" id="UP000070250"/>
    </source>
</evidence>
<keyword evidence="3" id="KW-0812">Transmembrane</keyword>
<dbReference type="SMART" id="SM01360">
    <property type="entry name" value="A2M"/>
    <property type="match status" value="1"/>
</dbReference>
<keyword evidence="7" id="KW-1185">Reference proteome</keyword>
<evidence type="ECO:0000259" key="5">
    <source>
        <dbReference type="SMART" id="SM01360"/>
    </source>
</evidence>
<dbReference type="SMART" id="SM01359">
    <property type="entry name" value="A2M_N_2"/>
    <property type="match status" value="1"/>
</dbReference>
<evidence type="ECO:0000259" key="4">
    <source>
        <dbReference type="SMART" id="SM01359"/>
    </source>
</evidence>
<dbReference type="Pfam" id="PF07703">
    <property type="entry name" value="A2M_BRD"/>
    <property type="match status" value="1"/>
</dbReference>
<keyword evidence="3" id="KW-1133">Transmembrane helix</keyword>
<evidence type="ECO:0000256" key="2">
    <source>
        <dbReference type="ARBA" id="ARBA00022729"/>
    </source>
</evidence>
<keyword evidence="2" id="KW-0732">Signal</keyword>
<dbReference type="InterPro" id="IPR041246">
    <property type="entry name" value="Bact_MG10"/>
</dbReference>
<dbReference type="Gene3D" id="2.60.40.3710">
    <property type="match status" value="1"/>
</dbReference>
<dbReference type="InterPro" id="IPR051802">
    <property type="entry name" value="YfhM-like"/>
</dbReference>
<feature type="domain" description="Alpha-2-macroglobulin" evidence="5">
    <location>
        <begin position="1280"/>
        <end position="1372"/>
    </location>
</feature>
<dbReference type="PANTHER" id="PTHR40094">
    <property type="entry name" value="ALPHA-2-MACROGLOBULIN HOMOLOG"/>
    <property type="match status" value="1"/>
</dbReference>
<evidence type="ECO:0000256" key="1">
    <source>
        <dbReference type="ARBA" id="ARBA00010556"/>
    </source>
</evidence>
<gene>
    <name evidence="6" type="ORF">ACG33_14300</name>
</gene>
<dbReference type="Pfam" id="PF17973">
    <property type="entry name" value="bMG10"/>
    <property type="match status" value="1"/>
</dbReference>
<protein>
    <recommendedName>
        <fullName evidence="8">Alpha-2-macroglobulin</fullName>
    </recommendedName>
</protein>
<sequence>MASIGELVRDAARRMFGVLTWQPPGWVQNLADKASGGSRLVHAHPRRFAAAGLGLLVLLMAGIGLWRWNELRPRPASVVFMVEAPAATCYACEPPGDPNPLMVRFESSVAPLELTGRPLPAGDAPLSMRPALAGRWYWDDDRTLRFQPAADWPIGTTFKVSFARRGFTAPHVRLHEQTFEFSTAAFAARIADAEFHQDPTLASSKKVVATIAFTHPVDPERFERHVRLRLYERVTDKIEKELAAPAYTVIYDKLKLQAHVHSDTLDILPKAARLQVAIEPGVSAARGGNATRDMLETSVAIPGLDSLKVTQISLDIVRDERNEPDQVLLITTSFPVAERDLPPKVQAWLLPEKHPDRKVQEEFERNALRAPGYTPGRPYEWNPAQVRTEILATAQKLELTPIPGERDHYELHSLRYSATPGRTLFVKVAAGLKSFGGYVLGDSVEQLMTVPEYPRELHILHQGSLLSMSGDKTLSVFARNLPAMRIEVGRLLPNQLQHLVTQTYGNFATPQFHGWAFDAADITERFVKIVRLPSAPPGQAQYAALDLGEYLDAGTGERRGIFLLRVQAWDADNNRAIGYPPSQWNASRQEGSADARLLVVTDLGLVVKRALDGTQDVFVQSIATGRPVAGANIDIVGRNGLTTLSRSTDADGHARFPDMKSFQHERAAVLYLARLGEDRSFLPMNGHDRILDQSRFDVGGVTGQSDPGALAAYIFSDRGIYRPGEEIRAAAIVRTQDWAPTIEGLPLRLEITDSRGTTVRREIFTPGPAGFGEIRHETRKSAPTGTYTLALSIVRDRHRADLIGSTTVQVRDFLPDRLRMQAGFSIESVTGWVTPEQLEARIQLDNLFGTPAGNRRVAAQLTLNPSIPAFHAFPDYRFHDPHYAREGFSETLTEVRTDAQGRAVIPLNLQRFARATYRVHLVAQGFEADGGRGVTSEAAQLVSSMPYLIGYKTDGEVDYLSRDSERNVELIAIDPDARRMAVDGLTLVQLETRFTSVLMRQPNGTYKYESRRKETVLQETSLAIPVAGLTLSLPSTTPGSFAYLVRDAQGQQLVRIDYQVAGEGNVTRTMEKNAELELTLDQRDYAPGEEIEMSIRAPYAGSGLITIEREKVHAWRWFQTSTTSTVQRIRLPEGLEGNAYVNVTFVRDAGSPDIYASPLSYGVQAFSIDTDARRNTVDVQMPAQVKPGEDLTFRYRTSRPARLVLFAVDEGILQAAGYRAPDPLGHFFQKRALSVSTTQILDLILPEFRLMGLSSAPGGDADGTPGKYLNPFRRKGEKPVVYWSGIVDADTTPRELTYRIPDYFNGSLRVLAVAVSQERIGVHDGRTLVRGDLVLSPNVPTTVTPGDEFDVSVAVANAAAGSGTQARIQVSLDTGASLEILGEARRELTIATGHEDSARFRLRARDPLGPAELRFTAYAGRYSGRRSVDLSIRPATPYMTRLKAGVLERGEQDVRIERNLYPQHRRLEAGISALPLQLAHGFVSYLANYPYACTEQIVSQAMPAVVLAARPEFGYVRAETGADVAGLIDELRARQNDAGAYKLWPGGTQVSEFTSLYAQHLLIEAAERQEPIPADLLERGNGYLQRLATRDGDDLTQERQSAYAMYLLARQGQRVSGEVAAARARLEERYRSRWERDLTAGWLAATLKLMHQDRDAQRLIGGLRFSAAGAAPAAADTAAGESMSDEIYNDPMTRDAWLLLLLSRHFPERLRDLPDAVLTNLTQRLTRGEYHSLSSGAGLLALDAYADATGMQAHALSLAEVLQDKRLRPLQLPDELFPKVAFSDQAGALRFGNDGPLKAYYLVEESGFDRQPPTQASRSGLEVLREYTDTNGRLLEPGAPAVAMGQSMEVRLKFRSLKADRTHSVALVDLLPGGFELVVPPQDADTPFLQAASAADDASGGSGIAYTGWQCRICRDDTDALLQYADLREDRVVFYVSAGTSVSQIVYRIKATNVGDYVVPPAYGEAMYDRSVMGRSTAGRISVSRP</sequence>
<keyword evidence="3" id="KW-0472">Membrane</keyword>
<dbReference type="GO" id="GO:0004866">
    <property type="term" value="F:endopeptidase inhibitor activity"/>
    <property type="evidence" value="ECO:0007669"/>
    <property type="project" value="InterPro"/>
</dbReference>
<evidence type="ECO:0000313" key="6">
    <source>
        <dbReference type="EMBL" id="AMN48247.1"/>
    </source>
</evidence>
<dbReference type="InterPro" id="IPR008930">
    <property type="entry name" value="Terpenoid_cyclase/PrenylTrfase"/>
</dbReference>
<dbReference type="EMBL" id="CP011971">
    <property type="protein sequence ID" value="AMN48247.1"/>
    <property type="molecule type" value="Genomic_DNA"/>
</dbReference>
<dbReference type="InterPro" id="IPR021868">
    <property type="entry name" value="Alpha_2_Macroglob_MG3"/>
</dbReference>
<evidence type="ECO:0000256" key="3">
    <source>
        <dbReference type="SAM" id="Phobius"/>
    </source>
</evidence>
<dbReference type="InterPro" id="IPR041203">
    <property type="entry name" value="Bact_A2M_MG5"/>
</dbReference>
<dbReference type="Pfam" id="PF17972">
    <property type="entry name" value="bMG5"/>
    <property type="match status" value="1"/>
</dbReference>
<dbReference type="InterPro" id="IPR002890">
    <property type="entry name" value="MG2"/>
</dbReference>
<feature type="domain" description="Alpha-2-macroglobulin bait region" evidence="4">
    <location>
        <begin position="1076"/>
        <end position="1215"/>
    </location>
</feature>
<dbReference type="Pfam" id="PF01835">
    <property type="entry name" value="MG2"/>
    <property type="match status" value="1"/>
</dbReference>
<name>A0A127FCV9_STEDE</name>
<dbReference type="Gene3D" id="2.60.40.1930">
    <property type="match status" value="1"/>
</dbReference>
<reference evidence="6 7" key="1">
    <citation type="submission" date="2015-06" db="EMBL/GenBank/DDBJ databases">
        <title>A Comprehensive Approach to Explore the Metabolic and Phylogenetic Diversity of Bacterial Steroid Degradation in the Environment: Testosterone as an Example.</title>
        <authorList>
            <person name="Yang F.-C."/>
            <person name="Chen Y.-L."/>
            <person name="Yu C.-P."/>
            <person name="Tang S.-L."/>
            <person name="Wang P.-H."/>
            <person name="Ismail W."/>
            <person name="Wang C.-H."/>
            <person name="Yang C.-Y."/>
            <person name="Chiang Y.-R."/>
        </authorList>
    </citation>
    <scope>NUCLEOTIDE SEQUENCE [LARGE SCALE GENOMIC DNA]</scope>
    <source>
        <strain evidence="6 7">DSM 18526</strain>
    </source>
</reference>
<dbReference type="Pfam" id="PF00207">
    <property type="entry name" value="A2M"/>
    <property type="match status" value="1"/>
</dbReference>
<dbReference type="PANTHER" id="PTHR40094:SF1">
    <property type="entry name" value="UBIQUITIN DOMAIN-CONTAINING PROTEIN"/>
    <property type="match status" value="1"/>
</dbReference>
<evidence type="ECO:0008006" key="8">
    <source>
        <dbReference type="Google" id="ProtNLM"/>
    </source>
</evidence>
<dbReference type="InterPro" id="IPR001599">
    <property type="entry name" value="Macroglobln_a2"/>
</dbReference>
<dbReference type="SUPFAM" id="SSF48239">
    <property type="entry name" value="Terpenoid cyclases/Protein prenyltransferases"/>
    <property type="match status" value="1"/>
</dbReference>
<feature type="transmembrane region" description="Helical" evidence="3">
    <location>
        <begin position="48"/>
        <end position="68"/>
    </location>
</feature>
<dbReference type="KEGG" id="sdf:ACG33_14300"/>
<dbReference type="CDD" id="cd02891">
    <property type="entry name" value="A2M_like"/>
    <property type="match status" value="1"/>
</dbReference>
<comment type="similarity">
    <text evidence="1">Belongs to the protease inhibitor I39 (alpha-2-macroglobulin) family. Bacterial alpha-2-macroglobulin subfamily.</text>
</comment>